<evidence type="ECO:0000256" key="5">
    <source>
        <dbReference type="ARBA" id="ARBA00041214"/>
    </source>
</evidence>
<evidence type="ECO:0000256" key="6">
    <source>
        <dbReference type="SAM" id="MobiDB-lite"/>
    </source>
</evidence>
<dbReference type="Gene3D" id="3.30.1360.210">
    <property type="match status" value="1"/>
</dbReference>
<dbReference type="EMBL" id="CAJNRG010003248">
    <property type="protein sequence ID" value="CAF2055212.1"/>
    <property type="molecule type" value="Genomic_DNA"/>
</dbReference>
<dbReference type="InterPro" id="IPR002671">
    <property type="entry name" value="Ribosomal_eL22"/>
</dbReference>
<dbReference type="PANTHER" id="PTHR10064">
    <property type="entry name" value="60S RIBOSOMAL PROTEIN L22"/>
    <property type="match status" value="1"/>
</dbReference>
<evidence type="ECO:0000256" key="1">
    <source>
        <dbReference type="ARBA" id="ARBA00007817"/>
    </source>
</evidence>
<accession>A0A816Q1S7</accession>
<dbReference type="GO" id="GO:0003723">
    <property type="term" value="F:RNA binding"/>
    <property type="evidence" value="ECO:0007669"/>
    <property type="project" value="TreeGrafter"/>
</dbReference>
<protein>
    <recommendedName>
        <fullName evidence="4">Large ribosomal subunit protein eL22</fullName>
    </recommendedName>
    <alternativeName>
        <fullName evidence="5">60S ribosomal protein L22</fullName>
    </alternativeName>
</protein>
<dbReference type="InterPro" id="IPR038526">
    <property type="entry name" value="Ribosomal_eL22_sf"/>
</dbReference>
<keyword evidence="2" id="KW-0689">Ribosomal protein</keyword>
<evidence type="ECO:0000256" key="3">
    <source>
        <dbReference type="ARBA" id="ARBA00023274"/>
    </source>
</evidence>
<feature type="compositionally biased region" description="Low complexity" evidence="6">
    <location>
        <begin position="785"/>
        <end position="800"/>
    </location>
</feature>
<feature type="region of interest" description="Disordered" evidence="6">
    <location>
        <begin position="777"/>
        <end position="854"/>
    </location>
</feature>
<keyword evidence="3" id="KW-0687">Ribonucleoprotein</keyword>
<gene>
    <name evidence="7" type="ORF">XDN619_LOCUS9532</name>
</gene>
<dbReference type="Proteomes" id="UP000663887">
    <property type="component" value="Unassembled WGS sequence"/>
</dbReference>
<feature type="compositionally biased region" description="Low complexity" evidence="6">
    <location>
        <begin position="808"/>
        <end position="854"/>
    </location>
</feature>
<comment type="caution">
    <text evidence="7">The sequence shown here is derived from an EMBL/GenBank/DDBJ whole genome shotgun (WGS) entry which is preliminary data.</text>
</comment>
<dbReference type="GO" id="GO:0005840">
    <property type="term" value="C:ribosome"/>
    <property type="evidence" value="ECO:0007669"/>
    <property type="project" value="UniProtKB-KW"/>
</dbReference>
<reference evidence="7" key="1">
    <citation type="submission" date="2021-02" db="EMBL/GenBank/DDBJ databases">
        <authorList>
            <person name="Nowell W R."/>
        </authorList>
    </citation>
    <scope>NUCLEOTIDE SEQUENCE</scope>
</reference>
<evidence type="ECO:0000256" key="4">
    <source>
        <dbReference type="ARBA" id="ARBA00040613"/>
    </source>
</evidence>
<dbReference type="FunFam" id="3.30.1360.210:FF:000001">
    <property type="entry name" value="60S ribosomal protein L22 1"/>
    <property type="match status" value="1"/>
</dbReference>
<evidence type="ECO:0000256" key="2">
    <source>
        <dbReference type="ARBA" id="ARBA00022980"/>
    </source>
</evidence>
<proteinExistence type="inferred from homology"/>
<dbReference type="GO" id="GO:1990904">
    <property type="term" value="C:ribonucleoprotein complex"/>
    <property type="evidence" value="ECO:0007669"/>
    <property type="project" value="UniProtKB-KW"/>
</dbReference>
<dbReference type="GO" id="GO:0003735">
    <property type="term" value="F:structural constituent of ribosome"/>
    <property type="evidence" value="ECO:0007669"/>
    <property type="project" value="InterPro"/>
</dbReference>
<dbReference type="GO" id="GO:0002181">
    <property type="term" value="P:cytoplasmic translation"/>
    <property type="evidence" value="ECO:0007669"/>
    <property type="project" value="TreeGrafter"/>
</dbReference>
<name>A0A816Q1S7_9BILA</name>
<dbReference type="PANTHER" id="PTHR10064:SF0">
    <property type="entry name" value="FI24544P1-RELATED"/>
    <property type="match status" value="1"/>
</dbReference>
<sequence length="970" mass="109563">MASSSAQADYLLQMLKSGQVKNIDSSIFIDSNPSQTALPSTIDSRAINLLNNISGRIYPIALRGKCQAGKSTTLNRLAKISNFPLTKPLEVAESFGGSTTEGIWLMIITFTNEDALLLFDVQGTDRGADEVTHKLIAFTDHICTKVVDVFRMPLEGFSNDYINALYCLAMARDSIKNLKAASDKSILWTNCVLPKRSPLNSTIFCNTPDEYQTELLKSSIGERALQGTKAKSYAEGTSIITTSKPSDEILFKISELENDHVFVQNEVIPIVNSILKNVQPVKIAAHVINDGRSFVQYLNNVYSNIRSSVIDLPFCALPMIRSIAMSALKEKKQFVTYQMDQEVSRNSNDMHRISNTLIPALRNIKNNCIVQFQQELSDLPREQWEDQLKDLDEFSNNKIRTIVDILKPNVLLHFLEQTYPKLNQLCGLGSKIDKLRTDLRTETTRILGQMQQISFLQGNTNSVDREYVERALQHHQVQLCYVQEVVEYDWQRRIKDFEKYIYSDDDEGVGAVIDKMIREHEGFSQQKFSTFGITWKPFINIDTTRSELKQLNIKLSQKTSLDRKNQCISEFNKQIGMLMASNRTVPEKYGKLKMELEICLRQYYDNLPWPLNDQTIGAVDDELQRIFYRVMQNLFTPAVKEQLKRDRMAQMEMMSKLNLDKNESLLWVYCVGCRRIFAGRTRGCVNVTCCQFKNKAGVKIVDHGCGFTFEWAKAQPVPINTLSSEIWFSSIETDQRTNSIKNLISDVKDNVRNISSAGANGSGWSFPMNLYTSNSNMTDKKTSATKKASTAIKKATQAAPKAEKAEVAKTPAATTPAPAPAQPKAKAATPSAKSTSSLAKTSTKVTKKSTSTKGGAKKKEKSIKYYIDCTHPVEDGIFDLNAFERFLLEKMKINGKTSNLGNAVGIEKAKSKISVTSQVPLSKRYMKYLTKKFLKKHELRDWLRVIANSKDAYELRYFNINQEENEAEEA</sequence>
<dbReference type="InterPro" id="IPR027417">
    <property type="entry name" value="P-loop_NTPase"/>
</dbReference>
<dbReference type="AlphaFoldDB" id="A0A816Q1S7"/>
<organism evidence="7 8">
    <name type="scientific">Rotaria magnacalcarata</name>
    <dbReference type="NCBI Taxonomy" id="392030"/>
    <lineage>
        <taxon>Eukaryota</taxon>
        <taxon>Metazoa</taxon>
        <taxon>Spiralia</taxon>
        <taxon>Gnathifera</taxon>
        <taxon>Rotifera</taxon>
        <taxon>Eurotatoria</taxon>
        <taxon>Bdelloidea</taxon>
        <taxon>Philodinida</taxon>
        <taxon>Philodinidae</taxon>
        <taxon>Rotaria</taxon>
    </lineage>
</organism>
<comment type="similarity">
    <text evidence="1">Belongs to the eukaryotic ribosomal protein eL22 family.</text>
</comment>
<dbReference type="SUPFAM" id="SSF52540">
    <property type="entry name" value="P-loop containing nucleoside triphosphate hydrolases"/>
    <property type="match status" value="1"/>
</dbReference>
<dbReference type="Pfam" id="PF01776">
    <property type="entry name" value="Ribosomal_L22e"/>
    <property type="match status" value="1"/>
</dbReference>
<dbReference type="GO" id="GO:0005737">
    <property type="term" value="C:cytoplasm"/>
    <property type="evidence" value="ECO:0007669"/>
    <property type="project" value="UniProtKB-ARBA"/>
</dbReference>
<evidence type="ECO:0000313" key="7">
    <source>
        <dbReference type="EMBL" id="CAF2055212.1"/>
    </source>
</evidence>
<evidence type="ECO:0000313" key="8">
    <source>
        <dbReference type="Proteomes" id="UP000663887"/>
    </source>
</evidence>
<dbReference type="Gene3D" id="3.40.50.300">
    <property type="entry name" value="P-loop containing nucleotide triphosphate hydrolases"/>
    <property type="match status" value="1"/>
</dbReference>